<dbReference type="Proteomes" id="UP001266995">
    <property type="component" value="Unassembled WGS sequence"/>
</dbReference>
<dbReference type="InterPro" id="IPR012341">
    <property type="entry name" value="6hp_glycosidase-like_sf"/>
</dbReference>
<gene>
    <name evidence="6" type="primary">ugl_6</name>
    <name evidence="6" type="ORF">BcellWH2_04829</name>
    <name evidence="7" type="ORF">F2Y86_04595</name>
    <name evidence="8" type="ORF">F2Y87_17970</name>
    <name evidence="9" type="ORF">RO785_16695</name>
</gene>
<evidence type="ECO:0000313" key="6">
    <source>
        <dbReference type="EMBL" id="ALJ62038.1"/>
    </source>
</evidence>
<feature type="binding site" evidence="4">
    <location>
        <position position="237"/>
    </location>
    <ligand>
        <name>substrate</name>
    </ligand>
</feature>
<feature type="chain" id="PRO_5042679859" evidence="5">
    <location>
        <begin position="21"/>
        <end position="406"/>
    </location>
</feature>
<dbReference type="KEGG" id="bcel:BcellWH2_04829"/>
<evidence type="ECO:0000313" key="10">
    <source>
        <dbReference type="Proteomes" id="UP000061809"/>
    </source>
</evidence>
<dbReference type="EMBL" id="VVYW01000003">
    <property type="protein sequence ID" value="KAA5410517.1"/>
    <property type="molecule type" value="Genomic_DNA"/>
</dbReference>
<evidence type="ECO:0000256" key="4">
    <source>
        <dbReference type="PIRSR" id="PIRSR610905-2"/>
    </source>
</evidence>
<dbReference type="GO" id="GO:0102212">
    <property type="term" value="F:unsaturated chondroitin disaccharide hydrolase activity"/>
    <property type="evidence" value="ECO:0007669"/>
    <property type="project" value="UniProtKB-EC"/>
</dbReference>
<evidence type="ECO:0000256" key="1">
    <source>
        <dbReference type="ARBA" id="ARBA00022801"/>
    </source>
</evidence>
<feature type="binding site" evidence="4">
    <location>
        <position position="239"/>
    </location>
    <ligand>
        <name>substrate</name>
    </ligand>
</feature>
<keyword evidence="5" id="KW-0732">Signal</keyword>
<protein>
    <submittedName>
        <fullName evidence="7">Glucuronyl hydrolase</fullName>
    </submittedName>
    <submittedName>
        <fullName evidence="9">Glycoside hydrolase family 88 protein</fullName>
    </submittedName>
    <submittedName>
        <fullName evidence="6">Unsaturated chondroitin disaccharide hydrolase</fullName>
        <ecNumber evidence="6">3.2.1.180</ecNumber>
    </submittedName>
</protein>
<feature type="active site" description="Proton donor" evidence="3">
    <location>
        <position position="179"/>
    </location>
</feature>
<keyword evidence="1 6" id="KW-0378">Hydrolase</keyword>
<evidence type="ECO:0000256" key="5">
    <source>
        <dbReference type="SAM" id="SignalP"/>
    </source>
</evidence>
<dbReference type="Gene3D" id="1.50.10.10">
    <property type="match status" value="1"/>
</dbReference>
<dbReference type="EMBL" id="JAVSNH010000001">
    <property type="protein sequence ID" value="MDT4512611.1"/>
    <property type="molecule type" value="Genomic_DNA"/>
</dbReference>
<accession>A0A0P0GX19</accession>
<proteinExistence type="inferred from homology"/>
<feature type="binding site" evidence="4">
    <location>
        <position position="179"/>
    </location>
    <ligand>
        <name>substrate</name>
    </ligand>
</feature>
<dbReference type="GO" id="GO:0052757">
    <property type="term" value="F:chondroitin hydrolase activity"/>
    <property type="evidence" value="ECO:0007669"/>
    <property type="project" value="TreeGrafter"/>
</dbReference>
<dbReference type="SUPFAM" id="SSF48208">
    <property type="entry name" value="Six-hairpin glycosidases"/>
    <property type="match status" value="1"/>
</dbReference>
<sequence length="406" mass="46193">MKHKTILLLASLFVVGIACKQFDREFSVNTNIDYCEAQALRTLAIVPSGSEGGIPNSIDGDDVNWHFTSPGSWTSGFWPGILWYLYENTKDNMWKVAAENYTQKILPVTHRKARSHDMGFITMCSLGNGYRLTGNTEYKEGLLRAADSLSILFNPEVGTFLSWPGMVKKENWPHNTIIDNMMNLELLFWAARNGGERRLYDMACEHADTTMKYQFRKDYSCYHVAVYDTITGHFIKGVTHQGLSDNSMWARGQAWAIYGYTMVYRETGEVRFLNFARKVADAYLSRLPEDLIPYWDFDAPDLSSGEPKDASAAAITASALLELSTYVTERDSSHYYYDQAEKMLEMLSSSAYKAGDTKYAFLLHSVGHMPRGGEVDASIIYADYYYLEALIRFKRLQEKRSILANL</sequence>
<feature type="signal peptide" evidence="5">
    <location>
        <begin position="1"/>
        <end position="20"/>
    </location>
</feature>
<reference evidence="9" key="3">
    <citation type="submission" date="2023-08" db="EMBL/GenBank/DDBJ databases">
        <title>Reintroducing virulent viruses to syntetic microbiomes.</title>
        <authorList>
            <person name="Wilde J."/>
            <person name="Boyes R."/>
            <person name="Robinson A.V."/>
            <person name="Daisley B.A."/>
            <person name="Allen-Vercoe E."/>
        </authorList>
    </citation>
    <scope>NUCLEOTIDE SEQUENCE</scope>
    <source>
        <strain evidence="9">225I_12FAA</strain>
    </source>
</reference>
<reference evidence="11 12" key="2">
    <citation type="journal article" date="2019" name="Nat. Med.">
        <title>A library of human gut bacterial isolates paired with longitudinal multiomics data enables mechanistic microbiome research.</title>
        <authorList>
            <person name="Poyet M."/>
            <person name="Groussin M."/>
            <person name="Gibbons S.M."/>
            <person name="Avila-Pacheco J."/>
            <person name="Jiang X."/>
            <person name="Kearney S.M."/>
            <person name="Perrotta A.R."/>
            <person name="Berdy B."/>
            <person name="Zhao S."/>
            <person name="Lieberman T.D."/>
            <person name="Swanson P.K."/>
            <person name="Smith M."/>
            <person name="Roesemann S."/>
            <person name="Alexander J.E."/>
            <person name="Rich S.A."/>
            <person name="Livny J."/>
            <person name="Vlamakis H."/>
            <person name="Clish C."/>
            <person name="Bullock K."/>
            <person name="Deik A."/>
            <person name="Scott J."/>
            <person name="Pierce K.A."/>
            <person name="Xavier R.J."/>
            <person name="Alm E.J."/>
        </authorList>
    </citation>
    <scope>NUCLEOTIDE SEQUENCE [LARGE SCALE GENOMIC DNA]</scope>
    <source>
        <strain evidence="7 11">BIOML-A7</strain>
        <strain evidence="8 12">BIOML-A8</strain>
    </source>
</reference>
<evidence type="ECO:0000313" key="8">
    <source>
        <dbReference type="EMBL" id="KAA5416853.1"/>
    </source>
</evidence>
<evidence type="ECO:0000313" key="11">
    <source>
        <dbReference type="Proteomes" id="UP000325055"/>
    </source>
</evidence>
<name>A0A0P0GX19_9BACE</name>
<evidence type="ECO:0000256" key="3">
    <source>
        <dbReference type="PIRSR" id="PIRSR610905-1"/>
    </source>
</evidence>
<evidence type="ECO:0000313" key="7">
    <source>
        <dbReference type="EMBL" id="KAA5410517.1"/>
    </source>
</evidence>
<evidence type="ECO:0000313" key="12">
    <source>
        <dbReference type="Proteomes" id="UP000482653"/>
    </source>
</evidence>
<dbReference type="EMBL" id="CP012801">
    <property type="protein sequence ID" value="ALJ62038.1"/>
    <property type="molecule type" value="Genomic_DNA"/>
</dbReference>
<dbReference type="PANTHER" id="PTHR36845:SF1">
    <property type="entry name" value="HYDROLASE, PUTATIVE (AFU_ORTHOLOGUE AFUA_7G05090)-RELATED"/>
    <property type="match status" value="1"/>
</dbReference>
<dbReference type="Proteomes" id="UP000325055">
    <property type="component" value="Unassembled WGS sequence"/>
</dbReference>
<dbReference type="PATRIC" id="fig|246787.4.peg.4984"/>
<dbReference type="EMBL" id="VVYX01000022">
    <property type="protein sequence ID" value="KAA5416853.1"/>
    <property type="molecule type" value="Genomic_DNA"/>
</dbReference>
<evidence type="ECO:0000256" key="2">
    <source>
        <dbReference type="ARBA" id="ARBA00038358"/>
    </source>
</evidence>
<organism evidence="6 10">
    <name type="scientific">Bacteroides cellulosilyticus</name>
    <dbReference type="NCBI Taxonomy" id="246787"/>
    <lineage>
        <taxon>Bacteria</taxon>
        <taxon>Pseudomonadati</taxon>
        <taxon>Bacteroidota</taxon>
        <taxon>Bacteroidia</taxon>
        <taxon>Bacteroidales</taxon>
        <taxon>Bacteroidaceae</taxon>
        <taxon>Bacteroides</taxon>
    </lineage>
</organism>
<dbReference type="GO" id="GO:0000272">
    <property type="term" value="P:polysaccharide catabolic process"/>
    <property type="evidence" value="ECO:0007669"/>
    <property type="project" value="TreeGrafter"/>
</dbReference>
<dbReference type="Pfam" id="PF07470">
    <property type="entry name" value="Glyco_hydro_88"/>
    <property type="match status" value="1"/>
</dbReference>
<dbReference type="InterPro" id="IPR008928">
    <property type="entry name" value="6-hairpin_glycosidase_sf"/>
</dbReference>
<dbReference type="InterPro" id="IPR052369">
    <property type="entry name" value="UG_Glycosaminoglycan_Hydrolase"/>
</dbReference>
<feature type="binding site" evidence="4">
    <location>
        <position position="255"/>
    </location>
    <ligand>
        <name>substrate</name>
    </ligand>
</feature>
<dbReference type="InterPro" id="IPR010905">
    <property type="entry name" value="Glyco_hydro_88"/>
</dbReference>
<dbReference type="PANTHER" id="PTHR36845">
    <property type="entry name" value="HYDROLASE, PUTATIVE (AFU_ORTHOLOGUE AFUA_7G05090)-RELATED"/>
    <property type="match status" value="1"/>
</dbReference>
<dbReference type="RefSeq" id="WP_007216157.1">
    <property type="nucleotide sequence ID" value="NZ_CAXKYC010000033.1"/>
</dbReference>
<dbReference type="AlphaFoldDB" id="A0A0P0GX19"/>
<feature type="binding site" evidence="4">
    <location>
        <position position="251"/>
    </location>
    <ligand>
        <name>substrate</name>
    </ligand>
</feature>
<dbReference type="Proteomes" id="UP000482653">
    <property type="component" value="Unassembled WGS sequence"/>
</dbReference>
<feature type="active site" description="Nucleophile" evidence="3">
    <location>
        <position position="117"/>
    </location>
</feature>
<dbReference type="PROSITE" id="PS51257">
    <property type="entry name" value="PROKAR_LIPOPROTEIN"/>
    <property type="match status" value="1"/>
</dbReference>
<evidence type="ECO:0000313" key="9">
    <source>
        <dbReference type="EMBL" id="MDT4512611.1"/>
    </source>
</evidence>
<comment type="similarity">
    <text evidence="2">Belongs to the glycosyl hydrolase 88 family.</text>
</comment>
<reference evidence="6 10" key="1">
    <citation type="journal article" date="2015" name="Science">
        <title>Genetic determinants of in vivo fitness and diet responsiveness in multiple human gut Bacteroides.</title>
        <authorList>
            <person name="Wu M."/>
            <person name="McNulty N.P."/>
            <person name="Rodionov D.A."/>
            <person name="Khoroshkin M.S."/>
            <person name="Griffin N.W."/>
            <person name="Cheng J."/>
            <person name="Latreille P."/>
            <person name="Kerstetter R.A."/>
            <person name="Terrapon N."/>
            <person name="Henrissat B."/>
            <person name="Osterman A.L."/>
            <person name="Gordon J.I."/>
        </authorList>
    </citation>
    <scope>NUCLEOTIDE SEQUENCE [LARGE SCALE GENOMIC DNA]</scope>
    <source>
        <strain evidence="6 10">WH2</strain>
    </source>
</reference>
<dbReference type="EC" id="3.2.1.180" evidence="6"/>
<keyword evidence="6" id="KW-0326">Glycosidase</keyword>
<feature type="binding site" evidence="4">
    <location>
        <position position="117"/>
    </location>
    <ligand>
        <name>substrate</name>
    </ligand>
</feature>
<dbReference type="Proteomes" id="UP000061809">
    <property type="component" value="Chromosome"/>
</dbReference>